<accession>A0AAD8PP87</accession>
<dbReference type="GeneID" id="85444559"/>
<dbReference type="AlphaFoldDB" id="A0AAD8PP87"/>
<sequence length="171" mass="17608">MAREGTRSQTGNSKPRVFPVVDTAPARKQTTATPATAKKPKTTTSTASKVAKPVGVTKKKATTAKKGPSVVTKRLSILSSVGLEANHFPQAKSVAKKAETKAAGATKAAKKVCSAASQTHAPLSISPANPRAGDQAQDLQGQGDACRGLSVPVVFSRLFSPGRLPARLVVV</sequence>
<keyword evidence="3" id="KW-1185">Reference proteome</keyword>
<organism evidence="2 3">
    <name type="scientific">Colletotrichum navitas</name>
    <dbReference type="NCBI Taxonomy" id="681940"/>
    <lineage>
        <taxon>Eukaryota</taxon>
        <taxon>Fungi</taxon>
        <taxon>Dikarya</taxon>
        <taxon>Ascomycota</taxon>
        <taxon>Pezizomycotina</taxon>
        <taxon>Sordariomycetes</taxon>
        <taxon>Hypocreomycetidae</taxon>
        <taxon>Glomerellales</taxon>
        <taxon>Glomerellaceae</taxon>
        <taxon>Colletotrichum</taxon>
        <taxon>Colletotrichum graminicola species complex</taxon>
    </lineage>
</organism>
<feature type="compositionally biased region" description="Low complexity" evidence="1">
    <location>
        <begin position="23"/>
        <end position="52"/>
    </location>
</feature>
<feature type="region of interest" description="Disordered" evidence="1">
    <location>
        <begin position="120"/>
        <end position="143"/>
    </location>
</feature>
<comment type="caution">
    <text evidence="2">The sequence shown here is derived from an EMBL/GenBank/DDBJ whole genome shotgun (WGS) entry which is preliminary data.</text>
</comment>
<evidence type="ECO:0000256" key="1">
    <source>
        <dbReference type="SAM" id="MobiDB-lite"/>
    </source>
</evidence>
<dbReference type="RefSeq" id="XP_060409436.1">
    <property type="nucleotide sequence ID" value="XM_060560319.1"/>
</dbReference>
<evidence type="ECO:0000313" key="2">
    <source>
        <dbReference type="EMBL" id="KAK1573865.1"/>
    </source>
</evidence>
<protein>
    <submittedName>
        <fullName evidence="2">Uncharacterized protein</fullName>
    </submittedName>
</protein>
<dbReference type="Proteomes" id="UP001230504">
    <property type="component" value="Unassembled WGS sequence"/>
</dbReference>
<reference evidence="2" key="1">
    <citation type="submission" date="2021-06" db="EMBL/GenBank/DDBJ databases">
        <title>Comparative genomics, transcriptomics and evolutionary studies reveal genomic signatures of adaptation to plant cell wall in hemibiotrophic fungi.</title>
        <authorList>
            <consortium name="DOE Joint Genome Institute"/>
            <person name="Baroncelli R."/>
            <person name="Diaz J.F."/>
            <person name="Benocci T."/>
            <person name="Peng M."/>
            <person name="Battaglia E."/>
            <person name="Haridas S."/>
            <person name="Andreopoulos W."/>
            <person name="Labutti K."/>
            <person name="Pangilinan J."/>
            <person name="Floch G.L."/>
            <person name="Makela M.R."/>
            <person name="Henrissat B."/>
            <person name="Grigoriev I.V."/>
            <person name="Crouch J.A."/>
            <person name="De Vries R.P."/>
            <person name="Sukno S.A."/>
            <person name="Thon M.R."/>
        </authorList>
    </citation>
    <scope>NUCLEOTIDE SEQUENCE</scope>
    <source>
        <strain evidence="2">CBS 125086</strain>
    </source>
</reference>
<name>A0AAD8PP87_9PEZI</name>
<proteinExistence type="predicted"/>
<dbReference type="EMBL" id="JAHLJV010000084">
    <property type="protein sequence ID" value="KAK1573865.1"/>
    <property type="molecule type" value="Genomic_DNA"/>
</dbReference>
<evidence type="ECO:0000313" key="3">
    <source>
        <dbReference type="Proteomes" id="UP001230504"/>
    </source>
</evidence>
<feature type="compositionally biased region" description="Low complexity" evidence="1">
    <location>
        <begin position="132"/>
        <end position="143"/>
    </location>
</feature>
<gene>
    <name evidence="2" type="ORF">LY79DRAFT_583362</name>
</gene>
<feature type="region of interest" description="Disordered" evidence="1">
    <location>
        <begin position="1"/>
        <end position="52"/>
    </location>
</feature>